<evidence type="ECO:0000313" key="3">
    <source>
        <dbReference type="EMBL" id="TID04030.1"/>
    </source>
</evidence>
<gene>
    <name evidence="3" type="ORF">CH35J_001925</name>
</gene>
<dbReference type="OrthoDB" id="2013972at2759"/>
<organism evidence="3 4">
    <name type="scientific">Colletotrichum higginsianum</name>
    <dbReference type="NCBI Taxonomy" id="80884"/>
    <lineage>
        <taxon>Eukaryota</taxon>
        <taxon>Fungi</taxon>
        <taxon>Dikarya</taxon>
        <taxon>Ascomycota</taxon>
        <taxon>Pezizomycotina</taxon>
        <taxon>Sordariomycetes</taxon>
        <taxon>Hypocreomycetidae</taxon>
        <taxon>Glomerellales</taxon>
        <taxon>Glomerellaceae</taxon>
        <taxon>Colletotrichum</taxon>
        <taxon>Colletotrichum destructivum species complex</taxon>
    </lineage>
</organism>
<dbReference type="EMBL" id="MWPZ01000002">
    <property type="protein sequence ID" value="TID04030.1"/>
    <property type="molecule type" value="Genomic_DNA"/>
</dbReference>
<feature type="compositionally biased region" description="Low complexity" evidence="2">
    <location>
        <begin position="432"/>
        <end position="447"/>
    </location>
</feature>
<feature type="compositionally biased region" description="Low complexity" evidence="2">
    <location>
        <begin position="27"/>
        <end position="48"/>
    </location>
</feature>
<name>A0A4T0WDP1_9PEZI</name>
<sequence>MDKHSLQRLRKSGRSASPVGRLPLRPSTAANSISAASTSTRLTASSSSERTRNPSTESDGRPRTPPSTRPSMNSGQQDDYADDHPSPTSDEVSRALWTGASDSDDGSDDATPAASFRTATPIGTGKSRSKDTRSIFQSIFNKFAKTGRRFGFVPNSKEEQDRNVLQHQIIAELFDGRLHLAPVVKPRAALDVGTGPGLWALEYAKKNPNCAVVGIDIEKVRPPYSAPNCQFKLMDATADWALNKQFDYIHVRMLGDIVDKEKFIQSIYDQLNPGGWVEFTEWIPVLQSPDRSLDGTSFQKWNRLLGQGLENMGRDIRYVQEYRPLLEKAGFERMKLTKHAAPTNPCYPGKKCQRFGAMMVSNWNAIIEPLSVPIFTIGLGWSEAQVQVLLKKVRKEIEDTRYHSFMTLLTVYCRKPRSGTSTSTSLASSLRSAQASVSQVSVSNLSPQEEKNEV</sequence>
<dbReference type="GO" id="GO:0008168">
    <property type="term" value="F:methyltransferase activity"/>
    <property type="evidence" value="ECO:0007669"/>
    <property type="project" value="UniProtKB-KW"/>
</dbReference>
<evidence type="ECO:0000256" key="1">
    <source>
        <dbReference type="ARBA" id="ARBA00038158"/>
    </source>
</evidence>
<comment type="caution">
    <text evidence="3">The sequence shown here is derived from an EMBL/GenBank/DDBJ whole genome shotgun (WGS) entry which is preliminary data.</text>
</comment>
<evidence type="ECO:0000313" key="4">
    <source>
        <dbReference type="Proteomes" id="UP000305883"/>
    </source>
</evidence>
<reference evidence="3 4" key="1">
    <citation type="journal article" date="2019" name="Genome Biol. Evol.">
        <title>Genomic Plasticity Mediated by Transposable Elements in the Plant Pathogenic Fungus Colletotrichum higginsianum.</title>
        <authorList>
            <person name="Tsushima A."/>
            <person name="Gan P."/>
            <person name="Kumakura N."/>
            <person name="Narusaka M."/>
            <person name="Takano Y."/>
            <person name="Narusaka Y."/>
            <person name="Shirasu K."/>
        </authorList>
    </citation>
    <scope>NUCLEOTIDE SEQUENCE [LARGE SCALE GENOMIC DNA]</scope>
    <source>
        <strain evidence="3 4">MAFF305635-RFP</strain>
    </source>
</reference>
<dbReference type="Gene3D" id="3.40.50.150">
    <property type="entry name" value="Vaccinia Virus protein VP39"/>
    <property type="match status" value="1"/>
</dbReference>
<comment type="similarity">
    <text evidence="1">Belongs to the methyltransferase superfamily. LaeA methyltransferase family.</text>
</comment>
<dbReference type="GO" id="GO:0032259">
    <property type="term" value="P:methylation"/>
    <property type="evidence" value="ECO:0007669"/>
    <property type="project" value="UniProtKB-KW"/>
</dbReference>
<dbReference type="InterPro" id="IPR029063">
    <property type="entry name" value="SAM-dependent_MTases_sf"/>
</dbReference>
<protein>
    <submittedName>
        <fullName evidence="3">Putative methyltransferase tdiE</fullName>
    </submittedName>
</protein>
<dbReference type="PANTHER" id="PTHR43591:SF102">
    <property type="entry name" value="S-ADENOSYL-L-METHIONINE-DEPENDENT METHYLTRANSFERASE"/>
    <property type="match status" value="1"/>
</dbReference>
<dbReference type="Pfam" id="PF13489">
    <property type="entry name" value="Methyltransf_23"/>
    <property type="match status" value="1"/>
</dbReference>
<dbReference type="SUPFAM" id="SSF53335">
    <property type="entry name" value="S-adenosyl-L-methionine-dependent methyltransferases"/>
    <property type="match status" value="1"/>
</dbReference>
<dbReference type="AlphaFoldDB" id="A0A4T0WDP1"/>
<dbReference type="CDD" id="cd02440">
    <property type="entry name" value="AdoMet_MTases"/>
    <property type="match status" value="1"/>
</dbReference>
<feature type="region of interest" description="Disordered" evidence="2">
    <location>
        <begin position="1"/>
        <end position="131"/>
    </location>
</feature>
<feature type="region of interest" description="Disordered" evidence="2">
    <location>
        <begin position="432"/>
        <end position="454"/>
    </location>
</feature>
<accession>A0A4T0WDP1</accession>
<dbReference type="PANTHER" id="PTHR43591">
    <property type="entry name" value="METHYLTRANSFERASE"/>
    <property type="match status" value="1"/>
</dbReference>
<proteinExistence type="inferred from homology"/>
<evidence type="ECO:0000256" key="2">
    <source>
        <dbReference type="SAM" id="MobiDB-lite"/>
    </source>
</evidence>
<keyword evidence="3" id="KW-0489">Methyltransferase</keyword>
<keyword evidence="3" id="KW-0808">Transferase</keyword>
<dbReference type="Proteomes" id="UP000305883">
    <property type="component" value="Unassembled WGS sequence"/>
</dbReference>
<feature type="compositionally biased region" description="Basic residues" evidence="2">
    <location>
        <begin position="1"/>
        <end position="13"/>
    </location>
</feature>